<dbReference type="GeneID" id="64627846"/>
<organism evidence="1 2">
    <name type="scientific">Suillus subaureus</name>
    <dbReference type="NCBI Taxonomy" id="48587"/>
    <lineage>
        <taxon>Eukaryota</taxon>
        <taxon>Fungi</taxon>
        <taxon>Dikarya</taxon>
        <taxon>Basidiomycota</taxon>
        <taxon>Agaricomycotina</taxon>
        <taxon>Agaricomycetes</taxon>
        <taxon>Agaricomycetidae</taxon>
        <taxon>Boletales</taxon>
        <taxon>Suillineae</taxon>
        <taxon>Suillaceae</taxon>
        <taxon>Suillus</taxon>
    </lineage>
</organism>
<dbReference type="AlphaFoldDB" id="A0A9P7ATE0"/>
<protein>
    <submittedName>
        <fullName evidence="1">Uncharacterized protein</fullName>
    </submittedName>
</protein>
<gene>
    <name evidence="1" type="ORF">BJ212DRAFT_1306791</name>
</gene>
<keyword evidence="2" id="KW-1185">Reference proteome</keyword>
<accession>A0A9P7ATE0</accession>
<dbReference type="Proteomes" id="UP000807769">
    <property type="component" value="Unassembled WGS sequence"/>
</dbReference>
<reference evidence="1" key="1">
    <citation type="journal article" date="2020" name="New Phytol.">
        <title>Comparative genomics reveals dynamic genome evolution in host specialist ectomycorrhizal fungi.</title>
        <authorList>
            <person name="Lofgren L.A."/>
            <person name="Nguyen N.H."/>
            <person name="Vilgalys R."/>
            <person name="Ruytinx J."/>
            <person name="Liao H.L."/>
            <person name="Branco S."/>
            <person name="Kuo A."/>
            <person name="LaButti K."/>
            <person name="Lipzen A."/>
            <person name="Andreopoulos W."/>
            <person name="Pangilinan J."/>
            <person name="Riley R."/>
            <person name="Hundley H."/>
            <person name="Na H."/>
            <person name="Barry K."/>
            <person name="Grigoriev I.V."/>
            <person name="Stajich J.E."/>
            <person name="Kennedy P.G."/>
        </authorList>
    </citation>
    <scope>NUCLEOTIDE SEQUENCE</scope>
    <source>
        <strain evidence="1">MN1</strain>
    </source>
</reference>
<evidence type="ECO:0000313" key="2">
    <source>
        <dbReference type="Proteomes" id="UP000807769"/>
    </source>
</evidence>
<sequence length="146" mass="16313">MTIEMFPNAKLLSKQCPENPTPFNSQDQCLTHDQVMKSISEAHSSEINKLCSVAEIQNMLEVSATNPKYKTFPPVLFLGMQEDLSLKTVFRNWKLLAKILKATLHGITSLHQETTGGPKTNAQKWNFKHIMSGSIAWAAIISILLS</sequence>
<name>A0A9P7ATE0_9AGAM</name>
<evidence type="ECO:0000313" key="1">
    <source>
        <dbReference type="EMBL" id="KAG1794719.1"/>
    </source>
</evidence>
<dbReference type="OrthoDB" id="3231188at2759"/>
<proteinExistence type="predicted"/>
<dbReference type="RefSeq" id="XP_041185150.1">
    <property type="nucleotide sequence ID" value="XM_041333829.1"/>
</dbReference>
<comment type="caution">
    <text evidence="1">The sequence shown here is derived from an EMBL/GenBank/DDBJ whole genome shotgun (WGS) entry which is preliminary data.</text>
</comment>
<dbReference type="EMBL" id="JABBWG010000366">
    <property type="protein sequence ID" value="KAG1794719.1"/>
    <property type="molecule type" value="Genomic_DNA"/>
</dbReference>